<accession>A0ABT1ITW8</accession>
<dbReference type="PANTHER" id="PTHR35007:SF3">
    <property type="entry name" value="POSSIBLE CONSERVED ALANINE RICH MEMBRANE PROTEIN"/>
    <property type="match status" value="1"/>
</dbReference>
<keyword evidence="3 7" id="KW-0812">Transmembrane</keyword>
<evidence type="ECO:0000256" key="3">
    <source>
        <dbReference type="ARBA" id="ARBA00022692"/>
    </source>
</evidence>
<gene>
    <name evidence="9" type="ORF">FHR36_001704</name>
</gene>
<evidence type="ECO:0000256" key="6">
    <source>
        <dbReference type="SAM" id="MobiDB-lite"/>
    </source>
</evidence>
<feature type="transmembrane region" description="Helical" evidence="7">
    <location>
        <begin position="231"/>
        <end position="250"/>
    </location>
</feature>
<dbReference type="InterPro" id="IPR018076">
    <property type="entry name" value="T2SS_GspF_dom"/>
</dbReference>
<keyword evidence="5 7" id="KW-0472">Membrane</keyword>
<keyword evidence="4 7" id="KW-1133">Transmembrane helix</keyword>
<name>A0ABT1ITW8_9ACTN</name>
<sequence length="341" mass="36072">MLLFVLCGLALVGGLVALAVGLVGTRDDGEDHGRNPLESRAHLFWYGAPGTAAPGIVRLRRIQTAAALLGAPAGWLATGIPLAAVLVPLGVFGLPWLFDATRSDTRRIERLEALAEWTQRLADVLLLGVGLNQAILTSRRTAPAALESEITDLAARLQARWRPEDALRAFGDQLADATADKVLAALLLRAGDSGPGLARALADMAASVREEVRQRRAIEADRAKHRTTIRWLVGIILFVLVMGALNSRYTQPYSTLVGQLVLAAVAVAFVLVIAWMRSLAAHTPLPRILEQDRRSKAGRLPGDRTPAPEDGELPVREGAVVGTAGAAGATGAAGFAAEKTP</sequence>
<dbReference type="RefSeq" id="WP_253795342.1">
    <property type="nucleotide sequence ID" value="NZ_BAAAUB010000100.1"/>
</dbReference>
<dbReference type="EMBL" id="JAMZDX010000002">
    <property type="protein sequence ID" value="MCP2308580.1"/>
    <property type="molecule type" value="Genomic_DNA"/>
</dbReference>
<evidence type="ECO:0000313" key="10">
    <source>
        <dbReference type="Proteomes" id="UP001206483"/>
    </source>
</evidence>
<evidence type="ECO:0000313" key="9">
    <source>
        <dbReference type="EMBL" id="MCP2308580.1"/>
    </source>
</evidence>
<dbReference type="Proteomes" id="UP001206483">
    <property type="component" value="Unassembled WGS sequence"/>
</dbReference>
<evidence type="ECO:0000256" key="5">
    <source>
        <dbReference type="ARBA" id="ARBA00023136"/>
    </source>
</evidence>
<feature type="transmembrane region" description="Helical" evidence="7">
    <location>
        <begin position="256"/>
        <end position="276"/>
    </location>
</feature>
<feature type="region of interest" description="Disordered" evidence="6">
    <location>
        <begin position="292"/>
        <end position="315"/>
    </location>
</feature>
<comment type="caution">
    <text evidence="9">The sequence shown here is derived from an EMBL/GenBank/DDBJ whole genome shotgun (WGS) entry which is preliminary data.</text>
</comment>
<comment type="subcellular location">
    <subcellularLocation>
        <location evidence="1">Cell membrane</location>
        <topology evidence="1">Multi-pass membrane protein</topology>
    </subcellularLocation>
</comment>
<evidence type="ECO:0000256" key="1">
    <source>
        <dbReference type="ARBA" id="ARBA00004651"/>
    </source>
</evidence>
<evidence type="ECO:0000259" key="8">
    <source>
        <dbReference type="Pfam" id="PF00482"/>
    </source>
</evidence>
<proteinExistence type="predicted"/>
<dbReference type="Gene3D" id="1.20.81.30">
    <property type="entry name" value="Type II secretion system (T2SS), domain F"/>
    <property type="match status" value="1"/>
</dbReference>
<protein>
    <submittedName>
        <fullName evidence="9">Flp pilus assembly protein TadB</fullName>
    </submittedName>
</protein>
<evidence type="ECO:0000256" key="7">
    <source>
        <dbReference type="SAM" id="Phobius"/>
    </source>
</evidence>
<organism evidence="9 10">
    <name type="scientific">Kitasatospora paracochleata</name>
    <dbReference type="NCBI Taxonomy" id="58354"/>
    <lineage>
        <taxon>Bacteria</taxon>
        <taxon>Bacillati</taxon>
        <taxon>Actinomycetota</taxon>
        <taxon>Actinomycetes</taxon>
        <taxon>Kitasatosporales</taxon>
        <taxon>Streptomycetaceae</taxon>
        <taxon>Kitasatospora</taxon>
    </lineage>
</organism>
<evidence type="ECO:0000256" key="4">
    <source>
        <dbReference type="ARBA" id="ARBA00022989"/>
    </source>
</evidence>
<dbReference type="PANTHER" id="PTHR35007">
    <property type="entry name" value="INTEGRAL MEMBRANE PROTEIN-RELATED"/>
    <property type="match status" value="1"/>
</dbReference>
<dbReference type="InterPro" id="IPR042094">
    <property type="entry name" value="T2SS_GspF_sf"/>
</dbReference>
<reference evidence="9 10" key="1">
    <citation type="submission" date="2022-06" db="EMBL/GenBank/DDBJ databases">
        <title>Sequencing the genomes of 1000 actinobacteria strains.</title>
        <authorList>
            <person name="Klenk H.-P."/>
        </authorList>
    </citation>
    <scope>NUCLEOTIDE SEQUENCE [LARGE SCALE GENOMIC DNA]</scope>
    <source>
        <strain evidence="9 10">DSM 41656</strain>
    </source>
</reference>
<feature type="domain" description="Type II secretion system protein GspF" evidence="8">
    <location>
        <begin position="117"/>
        <end position="242"/>
    </location>
</feature>
<keyword evidence="2" id="KW-1003">Cell membrane</keyword>
<feature type="transmembrane region" description="Helical" evidence="7">
    <location>
        <begin position="75"/>
        <end position="98"/>
    </location>
</feature>
<keyword evidence="10" id="KW-1185">Reference proteome</keyword>
<dbReference type="Pfam" id="PF00482">
    <property type="entry name" value="T2SSF"/>
    <property type="match status" value="1"/>
</dbReference>
<evidence type="ECO:0000256" key="2">
    <source>
        <dbReference type="ARBA" id="ARBA00022475"/>
    </source>
</evidence>